<name>A0A4Z1A1J6_9LEPT</name>
<organism evidence="2 3">
    <name type="scientific">Leptospira jelokensis</name>
    <dbReference type="NCBI Taxonomy" id="2484931"/>
    <lineage>
        <taxon>Bacteria</taxon>
        <taxon>Pseudomonadati</taxon>
        <taxon>Spirochaetota</taxon>
        <taxon>Spirochaetia</taxon>
        <taxon>Leptospirales</taxon>
        <taxon>Leptospiraceae</taxon>
        <taxon>Leptospira</taxon>
    </lineage>
</organism>
<keyword evidence="1" id="KW-0812">Transmembrane</keyword>
<feature type="transmembrane region" description="Helical" evidence="1">
    <location>
        <begin position="168"/>
        <end position="188"/>
    </location>
</feature>
<evidence type="ECO:0000256" key="1">
    <source>
        <dbReference type="SAM" id="Phobius"/>
    </source>
</evidence>
<sequence length="333" mass="38398">MISLEIDFIFFFVSLFFFYHRFESIDHSEKKNLLLLYWFSNSIFSVILILGLSRWGYFLPGWETKSLFRILTVSNLLMFFTYNALEERIFSFGRVIGFLFQFVLYVFFSSFFFWTNLFQTNLHAEDESLILPFTISIGAFVWSREMFWTNPNSLASKLEGEKPPHLTFLFLPSFLFILSPFTTNYGFVEILSSAVALGISSFVGFSLVSQFLKKSIPREAELGMWVGCTSFSSVLGVDLFVSLPISFFVGMFARGLYAYLESLSWSESGKTGVVSYLYPSIMGIFLPFLVKEPKDWSHAPYVLLGVQVLYFLSFYLVSSLVFGFLLLFKPKSD</sequence>
<keyword evidence="1" id="KW-0472">Membrane</keyword>
<feature type="transmembrane region" description="Helical" evidence="1">
    <location>
        <begin position="302"/>
        <end position="328"/>
    </location>
</feature>
<dbReference type="AlphaFoldDB" id="A0A4Z1A1J6"/>
<keyword evidence="3" id="KW-1185">Reference proteome</keyword>
<evidence type="ECO:0000313" key="3">
    <source>
        <dbReference type="Proteomes" id="UP000297567"/>
    </source>
</evidence>
<gene>
    <name evidence="2" type="ORF">EHQ62_05115</name>
</gene>
<dbReference type="Proteomes" id="UP000297567">
    <property type="component" value="Unassembled WGS sequence"/>
</dbReference>
<dbReference type="EMBL" id="RQGH01000011">
    <property type="protein sequence ID" value="TGL72214.1"/>
    <property type="molecule type" value="Genomic_DNA"/>
</dbReference>
<feature type="transmembrane region" description="Helical" evidence="1">
    <location>
        <begin position="6"/>
        <end position="22"/>
    </location>
</feature>
<protein>
    <submittedName>
        <fullName evidence="2">Uncharacterized protein</fullName>
    </submittedName>
</protein>
<comment type="caution">
    <text evidence="2">The sequence shown here is derived from an EMBL/GenBank/DDBJ whole genome shotgun (WGS) entry which is preliminary data.</text>
</comment>
<evidence type="ECO:0000313" key="2">
    <source>
        <dbReference type="EMBL" id="TGL72214.1"/>
    </source>
</evidence>
<feature type="transmembrane region" description="Helical" evidence="1">
    <location>
        <begin position="224"/>
        <end position="253"/>
    </location>
</feature>
<feature type="transmembrane region" description="Helical" evidence="1">
    <location>
        <begin position="34"/>
        <end position="55"/>
    </location>
</feature>
<keyword evidence="1" id="KW-1133">Transmembrane helix</keyword>
<dbReference type="RefSeq" id="WP_135641141.1">
    <property type="nucleotide sequence ID" value="NZ_RQGH01000011.1"/>
</dbReference>
<accession>A0A4Z1A1J6</accession>
<feature type="transmembrane region" description="Helical" evidence="1">
    <location>
        <begin position="67"/>
        <end position="85"/>
    </location>
</feature>
<feature type="transmembrane region" description="Helical" evidence="1">
    <location>
        <begin position="194"/>
        <end position="212"/>
    </location>
</feature>
<feature type="transmembrane region" description="Helical" evidence="1">
    <location>
        <begin position="97"/>
        <end position="117"/>
    </location>
</feature>
<reference evidence="2" key="1">
    <citation type="journal article" date="2019" name="PLoS Negl. Trop. Dis.">
        <title>Revisiting the worldwide diversity of Leptospira species in the environment.</title>
        <authorList>
            <person name="Vincent A.T."/>
            <person name="Schiettekatte O."/>
            <person name="Bourhy P."/>
            <person name="Veyrier F.J."/>
            <person name="Picardeau M."/>
        </authorList>
    </citation>
    <scope>NUCLEOTIDE SEQUENCE [LARGE SCALE GENOMIC DNA]</scope>
    <source>
        <strain evidence="2">201702451</strain>
    </source>
</reference>
<feature type="transmembrane region" description="Helical" evidence="1">
    <location>
        <begin position="273"/>
        <end position="290"/>
    </location>
</feature>
<proteinExistence type="predicted"/>